<dbReference type="EMBL" id="FRAA01000004">
    <property type="protein sequence ID" value="SHK27434.1"/>
    <property type="molecule type" value="Genomic_DNA"/>
</dbReference>
<sequence>MSKERSDSLFLLIKSLKKSEKRYFNLSNSGTENAKYTHLFSVIDKQKKFDDDEILIKAPIIKAQQLSNLKAHLYTKVLESLRDYNSSTLPNIRIRDMVDHAEILFNKSLYTQCAEVIKKAKKMAIKSDNLEMQLEILKWEKQMLTRHTVRDSLERTNKVIREIEETTTRINHINSFSNLQFKLQAMYKKIGFIRNESDYKDINQVFNSNLPLFNEATFSVSEKISLYTLYIGYYFFIQDFKKGYQYAKRLVELFSGQKTLIQSRLEAYISSLNYLLIAQNKLLKYREFQNTTRELRALYTLPSAHLNENIKLKLQKYTFVHEFNRLFMKGDFRRGVNLIERIMPGIEPFALQLDPHSRVIMYFKTACLYFGNDDHKTAIIWLNKIINSHEVDLREDIHGFARIVNLISHYELGNMELIEYYVRSTYRFLLKKEDLHQFQKYILNFLVRLKTNITEKELEKRFETLRNNLLLLSKDPYEKRAFLYFDIISWLESKIEKRPVQNIIQEKAAVRLTNA</sequence>
<name>A0A1M6R4Q5_REIAG</name>
<reference evidence="2" key="1">
    <citation type="submission" date="2016-11" db="EMBL/GenBank/DDBJ databases">
        <authorList>
            <person name="Varghese N."/>
            <person name="Submissions S."/>
        </authorList>
    </citation>
    <scope>NUCLEOTIDE SEQUENCE [LARGE SCALE GENOMIC DNA]</scope>
    <source>
        <strain evidence="2">DSM 26134</strain>
    </source>
</reference>
<protein>
    <recommendedName>
        <fullName evidence="3">Tetratricopeptide repeat-containing protein</fullName>
    </recommendedName>
</protein>
<gene>
    <name evidence="1" type="ORF">SAMN04488028_10439</name>
</gene>
<dbReference type="AlphaFoldDB" id="A0A1M6R4Q5"/>
<evidence type="ECO:0000313" key="1">
    <source>
        <dbReference type="EMBL" id="SHK27434.1"/>
    </source>
</evidence>
<evidence type="ECO:0000313" key="2">
    <source>
        <dbReference type="Proteomes" id="UP000184474"/>
    </source>
</evidence>
<dbReference type="STRING" id="156994.SAMN04488028_10439"/>
<keyword evidence="2" id="KW-1185">Reference proteome</keyword>
<accession>A0A1M6R4Q5</accession>
<organism evidence="1 2">
    <name type="scientific">Reichenbachiella agariperforans</name>
    <dbReference type="NCBI Taxonomy" id="156994"/>
    <lineage>
        <taxon>Bacteria</taxon>
        <taxon>Pseudomonadati</taxon>
        <taxon>Bacteroidota</taxon>
        <taxon>Cytophagia</taxon>
        <taxon>Cytophagales</taxon>
        <taxon>Reichenbachiellaceae</taxon>
        <taxon>Reichenbachiella</taxon>
    </lineage>
</organism>
<proteinExistence type="predicted"/>
<evidence type="ECO:0008006" key="3">
    <source>
        <dbReference type="Google" id="ProtNLM"/>
    </source>
</evidence>
<dbReference type="Proteomes" id="UP000184474">
    <property type="component" value="Unassembled WGS sequence"/>
</dbReference>
<dbReference type="RefSeq" id="WP_073122631.1">
    <property type="nucleotide sequence ID" value="NZ_FRAA01000004.1"/>
</dbReference>